<dbReference type="SMART" id="SM00530">
    <property type="entry name" value="HTH_XRE"/>
    <property type="match status" value="1"/>
</dbReference>
<keyword evidence="2" id="KW-0472">Membrane</keyword>
<dbReference type="AlphaFoldDB" id="A0NK88"/>
<keyword evidence="1" id="KW-0238">DNA-binding</keyword>
<dbReference type="GO" id="GO:0003677">
    <property type="term" value="F:DNA binding"/>
    <property type="evidence" value="ECO:0007669"/>
    <property type="project" value="UniProtKB-KW"/>
</dbReference>
<dbReference type="Proteomes" id="UP000003346">
    <property type="component" value="Unassembled WGS sequence"/>
</dbReference>
<dbReference type="SUPFAM" id="SSF47413">
    <property type="entry name" value="lambda repressor-like DNA-binding domains"/>
    <property type="match status" value="1"/>
</dbReference>
<evidence type="ECO:0000256" key="1">
    <source>
        <dbReference type="ARBA" id="ARBA00023125"/>
    </source>
</evidence>
<dbReference type="Gene3D" id="1.10.260.40">
    <property type="entry name" value="lambda repressor-like DNA-binding domains"/>
    <property type="match status" value="1"/>
</dbReference>
<feature type="transmembrane region" description="Helical" evidence="2">
    <location>
        <begin position="125"/>
        <end position="146"/>
    </location>
</feature>
<dbReference type="InterPro" id="IPR010982">
    <property type="entry name" value="Lambda_DNA-bd_dom_sf"/>
</dbReference>
<name>A0NK88_OENOE</name>
<keyword evidence="2" id="KW-1133">Transmembrane helix</keyword>
<organism evidence="4 5">
    <name type="scientific">Oenococcus oeni ATCC BAA-1163</name>
    <dbReference type="NCBI Taxonomy" id="379360"/>
    <lineage>
        <taxon>Bacteria</taxon>
        <taxon>Bacillati</taxon>
        <taxon>Bacillota</taxon>
        <taxon>Bacilli</taxon>
        <taxon>Lactobacillales</taxon>
        <taxon>Lactobacillaceae</taxon>
        <taxon>Oenococcus</taxon>
    </lineage>
</organism>
<gene>
    <name evidence="4" type="ORF">OENOO_62038</name>
</gene>
<evidence type="ECO:0000313" key="5">
    <source>
        <dbReference type="Proteomes" id="UP000003346"/>
    </source>
</evidence>
<evidence type="ECO:0000313" key="4">
    <source>
        <dbReference type="EMBL" id="EAV39092.1"/>
    </source>
</evidence>
<dbReference type="HOGENOM" id="CLU_066192_2_2_9"/>
<dbReference type="CDD" id="cd00093">
    <property type="entry name" value="HTH_XRE"/>
    <property type="match status" value="1"/>
</dbReference>
<keyword evidence="2" id="KW-0812">Transmembrane</keyword>
<evidence type="ECO:0000259" key="3">
    <source>
        <dbReference type="PROSITE" id="PS50943"/>
    </source>
</evidence>
<dbReference type="EMBL" id="AAUV01000057">
    <property type="protein sequence ID" value="EAV39092.1"/>
    <property type="molecule type" value="Genomic_DNA"/>
</dbReference>
<feature type="transmembrane region" description="Helical" evidence="2">
    <location>
        <begin position="94"/>
        <end position="113"/>
    </location>
</feature>
<dbReference type="InterPro" id="IPR001387">
    <property type="entry name" value="Cro/C1-type_HTH"/>
</dbReference>
<dbReference type="Pfam" id="PF01381">
    <property type="entry name" value="HTH_3"/>
    <property type="match status" value="1"/>
</dbReference>
<dbReference type="PANTHER" id="PTHR46558">
    <property type="entry name" value="TRACRIPTIONAL REGULATORY PROTEIN-RELATED-RELATED"/>
    <property type="match status" value="1"/>
</dbReference>
<accession>A0NK88</accession>
<protein>
    <submittedName>
        <fullName evidence="4">Transcriptional regulator, helix-turn-helix XRE-family</fullName>
    </submittedName>
</protein>
<dbReference type="PROSITE" id="PS50943">
    <property type="entry name" value="HTH_CROC1"/>
    <property type="match status" value="1"/>
</dbReference>
<proteinExistence type="predicted"/>
<feature type="domain" description="HTH cro/C1-type" evidence="3">
    <location>
        <begin position="14"/>
        <end position="68"/>
    </location>
</feature>
<sequence>MMLKEGFMVFSEIISSKRRELGMTQDQVAELLHVSRQALSNWEKGKNYPDLDTLVELSKIYDLSLDVLIKGDKEVMKKVQEDSQDLRKQKKLRVLDISLAAVIVILILVPVLLNFFGDRNILNGHLMSGLMFILIMYIMIASLWHYHLAYPGPISKQAPILIPKSFGIGLTINPQSPIGLAIWIILLVIIVIAFMPIIF</sequence>
<evidence type="ECO:0000256" key="2">
    <source>
        <dbReference type="SAM" id="Phobius"/>
    </source>
</evidence>
<dbReference type="PANTHER" id="PTHR46558:SF15">
    <property type="entry name" value="HELIX-TURN-HELIX DOMAIN PROTEIN"/>
    <property type="match status" value="1"/>
</dbReference>
<comment type="caution">
    <text evidence="4">The sequence shown here is derived from an EMBL/GenBank/DDBJ whole genome shotgun (WGS) entry which is preliminary data.</text>
</comment>
<reference evidence="4 5" key="1">
    <citation type="submission" date="2006-11" db="EMBL/GenBank/DDBJ databases">
        <authorList>
            <consortium name="Laboratoire de Microbiologie (Universite Bourgogne)"/>
            <consortium name="GENOME Express"/>
            <consortium name="UMR Oenologie Ampelologie (Universite Bordeaux 2)"/>
            <person name="Guzzo J."/>
        </authorList>
    </citation>
    <scope>NUCLEOTIDE SEQUENCE [LARGE SCALE GENOMIC DNA]</scope>
    <source>
        <strain evidence="4 5">ATCC BAA-1163</strain>
    </source>
</reference>
<feature type="transmembrane region" description="Helical" evidence="2">
    <location>
        <begin position="178"/>
        <end position="198"/>
    </location>
</feature>